<keyword evidence="1" id="KW-1133">Transmembrane helix</keyword>
<dbReference type="Proteomes" id="UP000295807">
    <property type="component" value="Unassembled WGS sequence"/>
</dbReference>
<keyword evidence="1" id="KW-0472">Membrane</keyword>
<evidence type="ECO:0000313" key="3">
    <source>
        <dbReference type="Proteomes" id="UP000295807"/>
    </source>
</evidence>
<evidence type="ECO:0000256" key="1">
    <source>
        <dbReference type="SAM" id="Phobius"/>
    </source>
</evidence>
<dbReference type="AlphaFoldDB" id="A0A4R3KMR3"/>
<sequence>MKENLRMVLILTFLTTFNSCDQERQGISGESIITGVQNGKGWAAPASGRYNSGMDDTVKIAGWFLADENKAFTENIIFSNILFKPESILWRLRTMIKCLLLTFLPSWAGMFPIAVLTWIQPRGIL</sequence>
<keyword evidence="3" id="KW-1185">Reference proteome</keyword>
<protein>
    <submittedName>
        <fullName evidence="2">Uncharacterized protein</fullName>
    </submittedName>
</protein>
<dbReference type="RefSeq" id="WP_132130365.1">
    <property type="nucleotide sequence ID" value="NZ_CP042432.1"/>
</dbReference>
<reference evidence="2 3" key="1">
    <citation type="submission" date="2019-03" db="EMBL/GenBank/DDBJ databases">
        <title>Genomic Encyclopedia of Type Strains, Phase IV (KMG-IV): sequencing the most valuable type-strain genomes for metagenomic binning, comparative biology and taxonomic classification.</title>
        <authorList>
            <person name="Goeker M."/>
        </authorList>
    </citation>
    <scope>NUCLEOTIDE SEQUENCE [LARGE SCALE GENOMIC DNA]</scope>
    <source>
        <strain evidence="2 3">DSM 21100</strain>
    </source>
</reference>
<keyword evidence="1" id="KW-0812">Transmembrane</keyword>
<gene>
    <name evidence="2" type="ORF">EDD80_11419</name>
</gene>
<organism evidence="2 3">
    <name type="scientific">Anseongella ginsenosidimutans</name>
    <dbReference type="NCBI Taxonomy" id="496056"/>
    <lineage>
        <taxon>Bacteria</taxon>
        <taxon>Pseudomonadati</taxon>
        <taxon>Bacteroidota</taxon>
        <taxon>Sphingobacteriia</taxon>
        <taxon>Sphingobacteriales</taxon>
        <taxon>Sphingobacteriaceae</taxon>
        <taxon>Anseongella</taxon>
    </lineage>
</organism>
<name>A0A4R3KMR3_9SPHI</name>
<accession>A0A4R3KMR3</accession>
<dbReference type="EMBL" id="SMAD01000014">
    <property type="protein sequence ID" value="TCS85149.1"/>
    <property type="molecule type" value="Genomic_DNA"/>
</dbReference>
<feature type="transmembrane region" description="Helical" evidence="1">
    <location>
        <begin position="98"/>
        <end position="119"/>
    </location>
</feature>
<evidence type="ECO:0000313" key="2">
    <source>
        <dbReference type="EMBL" id="TCS85149.1"/>
    </source>
</evidence>
<proteinExistence type="predicted"/>
<comment type="caution">
    <text evidence="2">The sequence shown here is derived from an EMBL/GenBank/DDBJ whole genome shotgun (WGS) entry which is preliminary data.</text>
</comment>